<protein>
    <submittedName>
        <fullName evidence="2">Uncharacterized protein</fullName>
    </submittedName>
</protein>
<feature type="region of interest" description="Disordered" evidence="1">
    <location>
        <begin position="1"/>
        <end position="108"/>
    </location>
</feature>
<evidence type="ECO:0000256" key="1">
    <source>
        <dbReference type="SAM" id="MobiDB-lite"/>
    </source>
</evidence>
<name>A0A5N6ENQ5_9EURO</name>
<proteinExistence type="predicted"/>
<feature type="compositionally biased region" description="Basic and acidic residues" evidence="1">
    <location>
        <begin position="77"/>
        <end position="86"/>
    </location>
</feature>
<dbReference type="AlphaFoldDB" id="A0A5N6ENQ5"/>
<feature type="compositionally biased region" description="Basic and acidic residues" evidence="1">
    <location>
        <begin position="10"/>
        <end position="24"/>
    </location>
</feature>
<evidence type="ECO:0000313" key="3">
    <source>
        <dbReference type="Proteomes" id="UP000326799"/>
    </source>
</evidence>
<feature type="compositionally biased region" description="Polar residues" evidence="1">
    <location>
        <begin position="47"/>
        <end position="62"/>
    </location>
</feature>
<reference evidence="2 3" key="1">
    <citation type="submission" date="2019-04" db="EMBL/GenBank/DDBJ databases">
        <title>Fungal friends and foes A comparative genomics study of 23 Aspergillus species from section Flavi.</title>
        <authorList>
            <consortium name="DOE Joint Genome Institute"/>
            <person name="Kjaerbolling I."/>
            <person name="Vesth T.C."/>
            <person name="Frisvad J.C."/>
            <person name="Nybo J.L."/>
            <person name="Theobald S."/>
            <person name="Kildgaard S."/>
            <person name="Petersen T.I."/>
            <person name="Kuo A."/>
            <person name="Sato A."/>
            <person name="Lyhne E.K."/>
            <person name="Kogle M.E."/>
            <person name="Wiebenga A."/>
            <person name="Kun R.S."/>
            <person name="Lubbers R.J."/>
            <person name="Makela M.R."/>
            <person name="Barry K."/>
            <person name="Chovatia M."/>
            <person name="Clum A."/>
            <person name="Daum C."/>
            <person name="Haridas S."/>
            <person name="He G."/>
            <person name="LaButti K."/>
            <person name="Lipzen A."/>
            <person name="Mondo S."/>
            <person name="Pangilinan J."/>
            <person name="Riley R."/>
            <person name="Salamov A."/>
            <person name="Simmons B.A."/>
            <person name="Magnuson J.K."/>
            <person name="Henrissat B."/>
            <person name="Mortensen U.H."/>
            <person name="Larsen T.O."/>
            <person name="De vries R.P."/>
            <person name="Grigoriev I.V."/>
            <person name="Machida M."/>
            <person name="Baker S.E."/>
            <person name="Andersen M.R."/>
        </authorList>
    </citation>
    <scope>NUCLEOTIDE SEQUENCE [LARGE SCALE GENOMIC DNA]</scope>
    <source>
        <strain evidence="2 3">CBS 126849</strain>
    </source>
</reference>
<accession>A0A5N6ENQ5</accession>
<evidence type="ECO:0000313" key="2">
    <source>
        <dbReference type="EMBL" id="KAB8219242.1"/>
    </source>
</evidence>
<gene>
    <name evidence="2" type="ORF">BDV33DRAFT_113257</name>
</gene>
<sequence>MEVDLTPRLAEPRCKNGERDDNVEGRQTYQNQRGERNKGKGKRTNQRRITLTTDDNQSNNEKTGGKPEAGGRFQGQRRTEAQHKQAVDGSAGMGLSLGFARENAEENG</sequence>
<dbReference type="Proteomes" id="UP000326799">
    <property type="component" value="Unassembled WGS sequence"/>
</dbReference>
<organism evidence="2 3">
    <name type="scientific">Aspergillus novoparasiticus</name>
    <dbReference type="NCBI Taxonomy" id="986946"/>
    <lineage>
        <taxon>Eukaryota</taxon>
        <taxon>Fungi</taxon>
        <taxon>Dikarya</taxon>
        <taxon>Ascomycota</taxon>
        <taxon>Pezizomycotina</taxon>
        <taxon>Eurotiomycetes</taxon>
        <taxon>Eurotiomycetidae</taxon>
        <taxon>Eurotiales</taxon>
        <taxon>Aspergillaceae</taxon>
        <taxon>Aspergillus</taxon>
        <taxon>Aspergillus subgen. Circumdati</taxon>
    </lineage>
</organism>
<keyword evidence="3" id="KW-1185">Reference proteome</keyword>
<dbReference type="EMBL" id="ML733440">
    <property type="protein sequence ID" value="KAB8219242.1"/>
    <property type="molecule type" value="Genomic_DNA"/>
</dbReference>